<feature type="transmembrane region" description="Helical" evidence="4">
    <location>
        <begin position="128"/>
        <end position="145"/>
    </location>
</feature>
<accession>A0A1F7GMP1</accession>
<dbReference type="Proteomes" id="UP000177026">
    <property type="component" value="Unassembled WGS sequence"/>
</dbReference>
<dbReference type="PROSITE" id="PS50005">
    <property type="entry name" value="TPR"/>
    <property type="match status" value="4"/>
</dbReference>
<feature type="transmembrane region" description="Helical" evidence="4">
    <location>
        <begin position="347"/>
        <end position="365"/>
    </location>
</feature>
<evidence type="ECO:0000256" key="4">
    <source>
        <dbReference type="SAM" id="Phobius"/>
    </source>
</evidence>
<feature type="transmembrane region" description="Helical" evidence="4">
    <location>
        <begin position="157"/>
        <end position="182"/>
    </location>
</feature>
<evidence type="ECO:0000256" key="2">
    <source>
        <dbReference type="ARBA" id="ARBA00022803"/>
    </source>
</evidence>
<dbReference type="PROSITE" id="PS50293">
    <property type="entry name" value="TPR_REGION"/>
    <property type="match status" value="1"/>
</dbReference>
<dbReference type="Gene3D" id="1.25.40.10">
    <property type="entry name" value="Tetratricopeptide repeat domain"/>
    <property type="match status" value="2"/>
</dbReference>
<dbReference type="Pfam" id="PF14559">
    <property type="entry name" value="TPR_19"/>
    <property type="match status" value="1"/>
</dbReference>
<dbReference type="SMART" id="SM00028">
    <property type="entry name" value="TPR"/>
    <property type="match status" value="4"/>
</dbReference>
<dbReference type="AlphaFoldDB" id="A0A1F7GMP1"/>
<reference evidence="5 6" key="1">
    <citation type="journal article" date="2016" name="Nat. Commun.">
        <title>Thousands of microbial genomes shed light on interconnected biogeochemical processes in an aquifer system.</title>
        <authorList>
            <person name="Anantharaman K."/>
            <person name="Brown C.T."/>
            <person name="Hug L.A."/>
            <person name="Sharon I."/>
            <person name="Castelle C.J."/>
            <person name="Probst A.J."/>
            <person name="Thomas B.C."/>
            <person name="Singh A."/>
            <person name="Wilkins M.J."/>
            <person name="Karaoz U."/>
            <person name="Brodie E.L."/>
            <person name="Williams K.H."/>
            <person name="Hubbard S.S."/>
            <person name="Banfield J.F."/>
        </authorList>
    </citation>
    <scope>NUCLEOTIDE SEQUENCE [LARGE SCALE GENOMIC DNA]</scope>
</reference>
<evidence type="ECO:0000256" key="3">
    <source>
        <dbReference type="PROSITE-ProRule" id="PRU00339"/>
    </source>
</evidence>
<feature type="transmembrane region" description="Helical" evidence="4">
    <location>
        <begin position="47"/>
        <end position="65"/>
    </location>
</feature>
<name>A0A1F7GMP1_9BACT</name>
<evidence type="ECO:0000313" key="5">
    <source>
        <dbReference type="EMBL" id="OGK19986.1"/>
    </source>
</evidence>
<keyword evidence="4" id="KW-0472">Membrane</keyword>
<proteinExistence type="predicted"/>
<evidence type="ECO:0000313" key="6">
    <source>
        <dbReference type="Proteomes" id="UP000177026"/>
    </source>
</evidence>
<feature type="transmembrane region" description="Helical" evidence="4">
    <location>
        <begin position="323"/>
        <end position="341"/>
    </location>
</feature>
<feature type="transmembrane region" description="Helical" evidence="4">
    <location>
        <begin position="295"/>
        <end position="311"/>
    </location>
</feature>
<feature type="transmembrane region" description="Helical" evidence="4">
    <location>
        <begin position="194"/>
        <end position="213"/>
    </location>
</feature>
<dbReference type="EMBL" id="MFZI01000041">
    <property type="protein sequence ID" value="OGK19986.1"/>
    <property type="molecule type" value="Genomic_DNA"/>
</dbReference>
<protein>
    <submittedName>
        <fullName evidence="5">Uncharacterized protein</fullName>
    </submittedName>
</protein>
<feature type="repeat" description="TPR" evidence="3">
    <location>
        <begin position="460"/>
        <end position="493"/>
    </location>
</feature>
<feature type="transmembrane region" description="Helical" evidence="4">
    <location>
        <begin position="77"/>
        <end position="97"/>
    </location>
</feature>
<organism evidence="5 6">
    <name type="scientific">Candidatus Roizmanbacteria bacterium RIFCSPHIGHO2_01_FULL_39_8</name>
    <dbReference type="NCBI Taxonomy" id="1802033"/>
    <lineage>
        <taxon>Bacteria</taxon>
        <taxon>Candidatus Roizmaniibacteriota</taxon>
    </lineage>
</organism>
<keyword evidence="2 3" id="KW-0802">TPR repeat</keyword>
<dbReference type="InterPro" id="IPR019734">
    <property type="entry name" value="TPR_rpt"/>
</dbReference>
<dbReference type="Pfam" id="PF13181">
    <property type="entry name" value="TPR_8"/>
    <property type="match status" value="1"/>
</dbReference>
<dbReference type="SUPFAM" id="SSF48452">
    <property type="entry name" value="TPR-like"/>
    <property type="match status" value="1"/>
</dbReference>
<dbReference type="PANTHER" id="PTHR44227">
    <property type="match status" value="1"/>
</dbReference>
<evidence type="ECO:0000256" key="1">
    <source>
        <dbReference type="ARBA" id="ARBA00022737"/>
    </source>
</evidence>
<keyword evidence="4" id="KW-0812">Transmembrane</keyword>
<keyword evidence="1" id="KW-0677">Repeat</keyword>
<feature type="repeat" description="TPR" evidence="3">
    <location>
        <begin position="426"/>
        <end position="459"/>
    </location>
</feature>
<sequence>MTFVKRHFVAFLLLPFLVFVAYFNSLSNAFISDDIASIPNNPAIRNVGYILSPFFARNIVYFVAYQIGGADPMVFRIFNILFHLGTVFLVYLIGYLMTEKQKTSLVAASLFAVHPILTESVTWISGGIYAEYTFFMLLSFLLYLLPARRSFSVGGSLLSFLLALSTSEKAVVLPIVLFVYELSLGNMRGNWKRIIPYFFMSVVWIILFLWLGLTTRVEHLTSSFGQRSGLARLRNPLFQVPIVVASYLLLLIWPDKLTFFHTEHYYSYTEYFVSLFIFLAFICVTLFLWKKSRLLFFWLSFFLTSLLPVLTPFRLTSLVAERYVYAGSIGIIFVFAYVLTGLVKSKWQMYVVIFFTVFIVILLTLRTQMRNTDWKNIDNLWFATARSAPSSPIVHLNLADVYSRRKEYRSAELELKIALKLNPNYVDAYHALAVLYRIKKRDDLAMPMFEKAIELNPNIWQAYVNIGLIYSDRKDYKRALEYMQKAVAVSPSNAAPRRRLAIVYLNLGQKEKAKKELTKALELNPDDQVAKERLRELEGN</sequence>
<keyword evidence="4" id="KW-1133">Transmembrane helix</keyword>
<feature type="transmembrane region" description="Helical" evidence="4">
    <location>
        <begin position="233"/>
        <end position="253"/>
    </location>
</feature>
<feature type="repeat" description="TPR" evidence="3">
    <location>
        <begin position="494"/>
        <end position="527"/>
    </location>
</feature>
<dbReference type="PANTHER" id="PTHR44227:SF3">
    <property type="entry name" value="PROTEIN O-MANNOSYL-TRANSFERASE TMTC4"/>
    <property type="match status" value="1"/>
</dbReference>
<comment type="caution">
    <text evidence="5">The sequence shown here is derived from an EMBL/GenBank/DDBJ whole genome shotgun (WGS) entry which is preliminary data.</text>
</comment>
<dbReference type="InterPro" id="IPR011990">
    <property type="entry name" value="TPR-like_helical_dom_sf"/>
</dbReference>
<gene>
    <name evidence="5" type="ORF">A2866_06250</name>
</gene>
<feature type="transmembrane region" description="Helical" evidence="4">
    <location>
        <begin position="265"/>
        <end position="289"/>
    </location>
</feature>
<dbReference type="InterPro" id="IPR052346">
    <property type="entry name" value="O-mannosyl-transferase_TMTC"/>
</dbReference>
<feature type="repeat" description="TPR" evidence="3">
    <location>
        <begin position="392"/>
        <end position="425"/>
    </location>
</feature>